<dbReference type="PANTHER" id="PTHR48070">
    <property type="entry name" value="ESTERASE OVCA2"/>
    <property type="match status" value="1"/>
</dbReference>
<evidence type="ECO:0000256" key="1">
    <source>
        <dbReference type="ARBA" id="ARBA00022801"/>
    </source>
</evidence>
<comment type="caution">
    <text evidence="4">The sequence shown here is derived from an EMBL/GenBank/DDBJ whole genome shotgun (WGS) entry which is preliminary data.</text>
</comment>
<dbReference type="HOGENOM" id="CLU_051938_2_0_1"/>
<evidence type="ECO:0000259" key="3">
    <source>
        <dbReference type="Pfam" id="PF03959"/>
    </source>
</evidence>
<dbReference type="STRING" id="857340.A0A086SYM2"/>
<dbReference type="InterPro" id="IPR029058">
    <property type="entry name" value="AB_hydrolase_fold"/>
</dbReference>
<evidence type="ECO:0000313" key="4">
    <source>
        <dbReference type="EMBL" id="KFH42204.1"/>
    </source>
</evidence>
<reference evidence="5" key="1">
    <citation type="journal article" date="2014" name="Genome Announc.">
        <title>Genome sequence and annotation of Acremonium chrysogenum, producer of the beta-lactam antibiotic cephalosporin C.</title>
        <authorList>
            <person name="Terfehr D."/>
            <person name="Dahlmann T.A."/>
            <person name="Specht T."/>
            <person name="Zadra I."/>
            <person name="Kuernsteiner H."/>
            <person name="Kueck U."/>
        </authorList>
    </citation>
    <scope>NUCLEOTIDE SEQUENCE [LARGE SCALE GENOMIC DNA]</scope>
    <source>
        <strain evidence="5">ATCC 11550 / CBS 779.69 / DSM 880 / IAM 14645 / JCM 23072 / IMI 49137</strain>
    </source>
</reference>
<protein>
    <submittedName>
        <fullName evidence="4">Dihydrofolate reductase-like protein</fullName>
    </submittedName>
</protein>
<dbReference type="GO" id="GO:0016787">
    <property type="term" value="F:hydrolase activity"/>
    <property type="evidence" value="ECO:0007669"/>
    <property type="project" value="UniProtKB-KW"/>
</dbReference>
<dbReference type="Proteomes" id="UP000029964">
    <property type="component" value="Unassembled WGS sequence"/>
</dbReference>
<dbReference type="AlphaFoldDB" id="A0A086SYM2"/>
<name>A0A086SYM2_HAPC1</name>
<feature type="region of interest" description="Disordered" evidence="2">
    <location>
        <begin position="70"/>
        <end position="93"/>
    </location>
</feature>
<dbReference type="Gene3D" id="3.40.50.1820">
    <property type="entry name" value="alpha/beta hydrolase"/>
    <property type="match status" value="1"/>
</dbReference>
<dbReference type="GO" id="GO:0005634">
    <property type="term" value="C:nucleus"/>
    <property type="evidence" value="ECO:0007669"/>
    <property type="project" value="TreeGrafter"/>
</dbReference>
<organism evidence="4 5">
    <name type="scientific">Hapsidospora chrysogenum (strain ATCC 11550 / CBS 779.69 / DSM 880 / IAM 14645 / JCM 23072 / IMI 49137)</name>
    <name type="common">Acremonium chrysogenum</name>
    <dbReference type="NCBI Taxonomy" id="857340"/>
    <lineage>
        <taxon>Eukaryota</taxon>
        <taxon>Fungi</taxon>
        <taxon>Dikarya</taxon>
        <taxon>Ascomycota</taxon>
        <taxon>Pezizomycotina</taxon>
        <taxon>Sordariomycetes</taxon>
        <taxon>Hypocreomycetidae</taxon>
        <taxon>Hypocreales</taxon>
        <taxon>Bionectriaceae</taxon>
        <taxon>Hapsidospora</taxon>
    </lineage>
</organism>
<dbReference type="OrthoDB" id="2094269at2759"/>
<sequence length="270" mass="29079">MSTGTQPNGSGPPKATAQGGKKEVKILMIHGYTQSGAVFRAKTRALEKMVAKALAPISLLPTLIYPTGPNRLRPQDIPGYQPPADGGQGGEDGDQEYDWWAWWRKDEASGEYRFFDEGMATIADAIRDAGGVDGVLGFSQGGAVAGVVAAALESGRTPPEGPGGDWARKLREANDGRPLRFAVPYSGFYCPIDRLKWCYEPKIATPTLHVIGSLDTVVDETRTQGLVDRCQNPLVVTHPGGHYVPVARDWVMPLAGFIKQHAEEKPQAGL</sequence>
<keyword evidence="1" id="KW-0378">Hydrolase</keyword>
<dbReference type="EMBL" id="JPKY01000101">
    <property type="protein sequence ID" value="KFH42204.1"/>
    <property type="molecule type" value="Genomic_DNA"/>
</dbReference>
<accession>A0A086SYM2</accession>
<dbReference type="InterPro" id="IPR005645">
    <property type="entry name" value="FSH-like_dom"/>
</dbReference>
<dbReference type="PANTHER" id="PTHR48070:SF6">
    <property type="entry name" value="ESTERASE OVCA2"/>
    <property type="match status" value="1"/>
</dbReference>
<feature type="domain" description="Serine hydrolase" evidence="3">
    <location>
        <begin position="22"/>
        <end position="252"/>
    </location>
</feature>
<keyword evidence="5" id="KW-1185">Reference proteome</keyword>
<dbReference type="Pfam" id="PF03959">
    <property type="entry name" value="FSH1"/>
    <property type="match status" value="1"/>
</dbReference>
<dbReference type="GO" id="GO:0005737">
    <property type="term" value="C:cytoplasm"/>
    <property type="evidence" value="ECO:0007669"/>
    <property type="project" value="TreeGrafter"/>
</dbReference>
<dbReference type="SUPFAM" id="SSF53474">
    <property type="entry name" value="alpha/beta-Hydrolases"/>
    <property type="match status" value="1"/>
</dbReference>
<evidence type="ECO:0000313" key="5">
    <source>
        <dbReference type="Proteomes" id="UP000029964"/>
    </source>
</evidence>
<dbReference type="GO" id="GO:0019748">
    <property type="term" value="P:secondary metabolic process"/>
    <property type="evidence" value="ECO:0007669"/>
    <property type="project" value="TreeGrafter"/>
</dbReference>
<evidence type="ECO:0000256" key="2">
    <source>
        <dbReference type="SAM" id="MobiDB-lite"/>
    </source>
</evidence>
<feature type="region of interest" description="Disordered" evidence="2">
    <location>
        <begin position="1"/>
        <end position="20"/>
    </location>
</feature>
<gene>
    <name evidence="4" type="ORF">ACRE_070670</name>
</gene>
<dbReference type="InterPro" id="IPR050593">
    <property type="entry name" value="LovG"/>
</dbReference>
<proteinExistence type="predicted"/>